<name>A0ABD1EI60_HYPHA</name>
<sequence>MNCFGKKIRGRLKKFRFSKISCCLALEKTKENSRQEEYSTSFKSNSLEVLLKRPVQHQAAGQAFLLQLRNITTCLTLILQKITQDLYNPLDRLTKSIVTLTKNNSNNLKSLTVLNKNTNFQFSSTSLSGLFSINASIDEVVQSNASSTSKPRTITTSNLTDFKIEMIRHIRTLKQDVITLRKLFYMAESCEYANNMSLDIFASNDTSQCKFKQAMVRATTFVTFYKLRQIIVDKRKSRKSIQKMVKRQ</sequence>
<proteinExistence type="predicted"/>
<evidence type="ECO:0000313" key="1">
    <source>
        <dbReference type="EMBL" id="KAL1494391.1"/>
    </source>
</evidence>
<organism evidence="1 2">
    <name type="scientific">Hypothenemus hampei</name>
    <name type="common">Coffee berry borer</name>
    <dbReference type="NCBI Taxonomy" id="57062"/>
    <lineage>
        <taxon>Eukaryota</taxon>
        <taxon>Metazoa</taxon>
        <taxon>Ecdysozoa</taxon>
        <taxon>Arthropoda</taxon>
        <taxon>Hexapoda</taxon>
        <taxon>Insecta</taxon>
        <taxon>Pterygota</taxon>
        <taxon>Neoptera</taxon>
        <taxon>Endopterygota</taxon>
        <taxon>Coleoptera</taxon>
        <taxon>Polyphaga</taxon>
        <taxon>Cucujiformia</taxon>
        <taxon>Curculionidae</taxon>
        <taxon>Scolytinae</taxon>
        <taxon>Hypothenemus</taxon>
    </lineage>
</organism>
<comment type="caution">
    <text evidence="1">The sequence shown here is derived from an EMBL/GenBank/DDBJ whole genome shotgun (WGS) entry which is preliminary data.</text>
</comment>
<accession>A0ABD1EI60</accession>
<dbReference type="EMBL" id="JBDJPC010000007">
    <property type="protein sequence ID" value="KAL1494391.1"/>
    <property type="molecule type" value="Genomic_DNA"/>
</dbReference>
<dbReference type="Proteomes" id="UP001566132">
    <property type="component" value="Unassembled WGS sequence"/>
</dbReference>
<reference evidence="1 2" key="1">
    <citation type="submission" date="2024-05" db="EMBL/GenBank/DDBJ databases">
        <title>Genetic variation in Jamaican populations of the coffee berry borer (Hypothenemus hampei).</title>
        <authorList>
            <person name="Errbii M."/>
            <person name="Myrie A."/>
        </authorList>
    </citation>
    <scope>NUCLEOTIDE SEQUENCE [LARGE SCALE GENOMIC DNA]</scope>
    <source>
        <strain evidence="1">JA-Hopewell-2020-01-JO</strain>
        <tissue evidence="1">Whole body</tissue>
    </source>
</reference>
<evidence type="ECO:0000313" key="2">
    <source>
        <dbReference type="Proteomes" id="UP001566132"/>
    </source>
</evidence>
<keyword evidence="2" id="KW-1185">Reference proteome</keyword>
<dbReference type="AlphaFoldDB" id="A0ABD1EI60"/>
<gene>
    <name evidence="1" type="ORF">ABEB36_009996</name>
</gene>
<protein>
    <submittedName>
        <fullName evidence="1">Uncharacterized protein</fullName>
    </submittedName>
</protein>